<dbReference type="GO" id="GO:0008649">
    <property type="term" value="F:rRNA methyltransferase activity"/>
    <property type="evidence" value="ECO:0007669"/>
    <property type="project" value="TreeGrafter"/>
</dbReference>
<dbReference type="GO" id="GO:0000494">
    <property type="term" value="P:box C/D sno(s)RNA 3'-end processing"/>
    <property type="evidence" value="ECO:0007669"/>
    <property type="project" value="TreeGrafter"/>
</dbReference>
<evidence type="ECO:0000259" key="2">
    <source>
        <dbReference type="Pfam" id="PF25108"/>
    </source>
</evidence>
<protein>
    <submittedName>
        <fullName evidence="3">Uncharacterized protein</fullName>
    </submittedName>
</protein>
<sequence length="406" mass="47578">MEDHEPVRKWNSCKDHLVIPTTPRSGITKLHVYDFDNTLYCSPHPNRYLYTKVLYDTLFNSSTILGGGWWSEPSFLEQSFKDMLNSDEEQQAQYWNQEIIKLARISYEDPHTISVVLTGRKEVYFHDIFNEMFSSFGKAFFNAICLKRANVSSTTAEYKISLIKDFLDYYKSLQELIVYDDRLAQVKKFEKVFGRDKVMQVQPSFKMLDMSDEVRLVGQIFQTLKMKECLAWTPKAAGFILDYSSHKKLVRWTFNFFRKKYKMSSLPQWPTYIPLTVESDLEIVKIWSNNDLATVQSQDKVRQICDSFYSQPNLQGEKTFQFDVVKMGYALTDKRRNKITIFYKAIPADNTYVSSMSQTMFVISTEEKTSRNPSLPTGIRWASLDKRIRVRTCFGHTERLTYVAKP</sequence>
<dbReference type="GO" id="GO:0032040">
    <property type="term" value="C:small-subunit processome"/>
    <property type="evidence" value="ECO:0007669"/>
    <property type="project" value="TreeGrafter"/>
</dbReference>
<evidence type="ECO:0000313" key="3">
    <source>
        <dbReference type="EMBL" id="QLQ81824.1"/>
    </source>
</evidence>
<reference evidence="3 4" key="1">
    <citation type="submission" date="2020-06" db="EMBL/GenBank/DDBJ databases">
        <title>The yeast mating-type switching endonuclease HO is a domesticated member of an unorthodox homing genetic element family.</title>
        <authorList>
            <person name="Coughlan A.Y."/>
            <person name="Lombardi L."/>
            <person name="Braun-Galleani S."/>
            <person name="Martos A.R."/>
            <person name="Galeote V."/>
            <person name="Bigey F."/>
            <person name="Dequin S."/>
            <person name="Byrne K.P."/>
            <person name="Wolfe K.H."/>
        </authorList>
    </citation>
    <scope>NUCLEOTIDE SEQUENCE [LARGE SCALE GENOMIC DNA]</scope>
    <source>
        <strain evidence="3 4">CBS2947</strain>
    </source>
</reference>
<dbReference type="Proteomes" id="UP000510647">
    <property type="component" value="Chromosome 7"/>
</dbReference>
<dbReference type="Pfam" id="PF10307">
    <property type="entry name" value="HAD_SAK_1"/>
    <property type="match status" value="1"/>
</dbReference>
<feature type="domain" description="YMR265C-like C-terminal" evidence="2">
    <location>
        <begin position="230"/>
        <end position="400"/>
    </location>
</feature>
<dbReference type="GO" id="GO:0003723">
    <property type="term" value="F:RNA binding"/>
    <property type="evidence" value="ECO:0007669"/>
    <property type="project" value="TreeGrafter"/>
</dbReference>
<dbReference type="GO" id="GO:1990259">
    <property type="term" value="F:histone H2AQ104 methyltransferase activity"/>
    <property type="evidence" value="ECO:0007669"/>
    <property type="project" value="TreeGrafter"/>
</dbReference>
<dbReference type="GO" id="GO:0031428">
    <property type="term" value="C:box C/D methylation guide snoRNP complex"/>
    <property type="evidence" value="ECO:0007669"/>
    <property type="project" value="TreeGrafter"/>
</dbReference>
<dbReference type="InterPro" id="IPR018812">
    <property type="entry name" value="SAK_HAD"/>
</dbReference>
<dbReference type="PANTHER" id="PTHR10335:SF26">
    <property type="entry name" value="AER281CP"/>
    <property type="match status" value="1"/>
</dbReference>
<dbReference type="InterPro" id="IPR056904">
    <property type="entry name" value="YMR265C_C"/>
</dbReference>
<dbReference type="EMBL" id="CP059273">
    <property type="protein sequence ID" value="QLQ81824.1"/>
    <property type="molecule type" value="Genomic_DNA"/>
</dbReference>
<dbReference type="Pfam" id="PF25108">
    <property type="entry name" value="YMR265C_C"/>
    <property type="match status" value="1"/>
</dbReference>
<gene>
    <name evidence="3" type="ORF">HG537_0G00780</name>
</gene>
<name>A0A7H9HVR6_9SACH</name>
<dbReference type="AlphaFoldDB" id="A0A7H9HVR6"/>
<proteinExistence type="predicted"/>
<organism evidence="3 4">
    <name type="scientific">Torulaspora globosa</name>
    <dbReference type="NCBI Taxonomy" id="48254"/>
    <lineage>
        <taxon>Eukaryota</taxon>
        <taxon>Fungi</taxon>
        <taxon>Dikarya</taxon>
        <taxon>Ascomycota</taxon>
        <taxon>Saccharomycotina</taxon>
        <taxon>Saccharomycetes</taxon>
        <taxon>Saccharomycetales</taxon>
        <taxon>Saccharomycetaceae</taxon>
        <taxon>Torulaspora</taxon>
    </lineage>
</organism>
<dbReference type="OrthoDB" id="5596992at2759"/>
<accession>A0A7H9HVR6</accession>
<evidence type="ECO:0000313" key="4">
    <source>
        <dbReference type="Proteomes" id="UP000510647"/>
    </source>
</evidence>
<keyword evidence="4" id="KW-1185">Reference proteome</keyword>
<dbReference type="PANTHER" id="PTHR10335">
    <property type="entry name" value="RRNA 2-O-METHYLTRANSFERASE FIBRILLARIN"/>
    <property type="match status" value="1"/>
</dbReference>
<feature type="domain" description="Swiss Army Knife RNA repair protein HAD" evidence="1">
    <location>
        <begin position="42"/>
        <end position="222"/>
    </location>
</feature>
<evidence type="ECO:0000259" key="1">
    <source>
        <dbReference type="Pfam" id="PF10307"/>
    </source>
</evidence>